<dbReference type="Gene3D" id="2.30.40.10">
    <property type="entry name" value="Urease, subunit C, domain 1"/>
    <property type="match status" value="1"/>
</dbReference>
<evidence type="ECO:0000259" key="2">
    <source>
        <dbReference type="Pfam" id="PF01979"/>
    </source>
</evidence>
<dbReference type="PANTHER" id="PTHR43135:SF3">
    <property type="entry name" value="ALPHA-D-RIBOSE 1-METHYLPHOSPHONATE 5-TRIPHOSPHATE DIPHOSPHATASE"/>
    <property type="match status" value="1"/>
</dbReference>
<evidence type="ECO:0000313" key="4">
    <source>
        <dbReference type="Proteomes" id="UP000288212"/>
    </source>
</evidence>
<organism evidence="3 4">
    <name type="scientific">Aliidiomarina haloalkalitolerans</name>
    <dbReference type="NCBI Taxonomy" id="859059"/>
    <lineage>
        <taxon>Bacteria</taxon>
        <taxon>Pseudomonadati</taxon>
        <taxon>Pseudomonadota</taxon>
        <taxon>Gammaproteobacteria</taxon>
        <taxon>Alteromonadales</taxon>
        <taxon>Idiomarinaceae</taxon>
        <taxon>Aliidiomarina</taxon>
    </lineage>
</organism>
<dbReference type="Proteomes" id="UP000288212">
    <property type="component" value="Unassembled WGS sequence"/>
</dbReference>
<feature type="chain" id="PRO_5019061298" evidence="1">
    <location>
        <begin position="23"/>
        <end position="447"/>
    </location>
</feature>
<evidence type="ECO:0000313" key="3">
    <source>
        <dbReference type="EMBL" id="RUO19213.1"/>
    </source>
</evidence>
<feature type="signal peptide" evidence="1">
    <location>
        <begin position="1"/>
        <end position="22"/>
    </location>
</feature>
<comment type="caution">
    <text evidence="3">The sequence shown here is derived from an EMBL/GenBank/DDBJ whole genome shotgun (WGS) entry which is preliminary data.</text>
</comment>
<dbReference type="EMBL" id="PIPI01000006">
    <property type="protein sequence ID" value="RUO19213.1"/>
    <property type="molecule type" value="Genomic_DNA"/>
</dbReference>
<proteinExistence type="predicted"/>
<dbReference type="PANTHER" id="PTHR43135">
    <property type="entry name" value="ALPHA-D-RIBOSE 1-METHYLPHOSPHONATE 5-TRIPHOSPHATE DIPHOSPHATASE"/>
    <property type="match status" value="1"/>
</dbReference>
<feature type="domain" description="Amidohydrolase-related" evidence="2">
    <location>
        <begin position="82"/>
        <end position="427"/>
    </location>
</feature>
<gene>
    <name evidence="3" type="ORF">CWE06_09265</name>
</gene>
<keyword evidence="4" id="KW-1185">Reference proteome</keyword>
<protein>
    <submittedName>
        <fullName evidence="3">Amidohydrolase</fullName>
    </submittedName>
</protein>
<dbReference type="InterPro" id="IPR011059">
    <property type="entry name" value="Metal-dep_hydrolase_composite"/>
</dbReference>
<dbReference type="Gene3D" id="3.20.20.140">
    <property type="entry name" value="Metal-dependent hydrolases"/>
    <property type="match status" value="1"/>
</dbReference>
<sequence>MAKLGSFLVSLLFGLSVTAATANEHVTVFENVHVLTMQPEHQGQILRQQTVVIQGDRIIAMGAQGDVEIPAHAQRITGEGRYLLPGLAEMHGHVPPTQSFTGIPERYLDDVLYLYLAGGVTTVRGMLGHPHQLQLKDDIAEGRRIGPTLYLAGPSFNSNTVRDRAQARQRVREHAEEGWDLLKIHPGLSLDQYQAIAAEAHEQGIDFAGHVPTDVGIRHAIILGSRTIDHLDGYLAEVDGFEQPVSDEVLQELAEFTVAHGVGVVPTQALWATLIGAGDAEAMRAYPELQYVPQQVRAGWFNFLDDPQSVYYTGNTAAVHQENRQRLLAALYEAGAEILLGTDAPQLFSVPGLSMRREIPFMVDAGMTPYDIIYSGTVAVGQYFAQQDEFGQVRVGHRADLLLVGENPLENISTLYEPVGVMAQGQWHSRSAIEAKLAEIAAAYRAE</sequence>
<dbReference type="Pfam" id="PF01979">
    <property type="entry name" value="Amidohydro_1"/>
    <property type="match status" value="1"/>
</dbReference>
<dbReference type="SUPFAM" id="SSF51556">
    <property type="entry name" value="Metallo-dependent hydrolases"/>
    <property type="match status" value="1"/>
</dbReference>
<keyword evidence="3" id="KW-0378">Hydrolase</keyword>
<dbReference type="InterPro" id="IPR006680">
    <property type="entry name" value="Amidohydro-rel"/>
</dbReference>
<dbReference type="GO" id="GO:0016810">
    <property type="term" value="F:hydrolase activity, acting on carbon-nitrogen (but not peptide) bonds"/>
    <property type="evidence" value="ECO:0007669"/>
    <property type="project" value="InterPro"/>
</dbReference>
<dbReference type="AlphaFoldDB" id="A0A432VS73"/>
<dbReference type="InterPro" id="IPR051781">
    <property type="entry name" value="Metallo-dep_Hydrolase"/>
</dbReference>
<dbReference type="RefSeq" id="WP_126793398.1">
    <property type="nucleotide sequence ID" value="NZ_PIPI01000006.1"/>
</dbReference>
<evidence type="ECO:0000256" key="1">
    <source>
        <dbReference type="SAM" id="SignalP"/>
    </source>
</evidence>
<name>A0A432VS73_9GAMM</name>
<dbReference type="InterPro" id="IPR032466">
    <property type="entry name" value="Metal_Hydrolase"/>
</dbReference>
<dbReference type="OrthoDB" id="6190564at2"/>
<keyword evidence="1" id="KW-0732">Signal</keyword>
<accession>A0A432VS73</accession>
<dbReference type="SUPFAM" id="SSF51338">
    <property type="entry name" value="Composite domain of metallo-dependent hydrolases"/>
    <property type="match status" value="1"/>
</dbReference>
<reference evidence="3 4" key="1">
    <citation type="journal article" date="2011" name="Front. Microbiol.">
        <title>Genomic signatures of strain selection and enhancement in Bacillus atrophaeus var. globigii, a historical biowarfare simulant.</title>
        <authorList>
            <person name="Gibbons H.S."/>
            <person name="Broomall S.M."/>
            <person name="McNew L.A."/>
            <person name="Daligault H."/>
            <person name="Chapman C."/>
            <person name="Bruce D."/>
            <person name="Karavis M."/>
            <person name="Krepps M."/>
            <person name="McGregor P.A."/>
            <person name="Hong C."/>
            <person name="Park K.H."/>
            <person name="Akmal A."/>
            <person name="Feldman A."/>
            <person name="Lin J.S."/>
            <person name="Chang W.E."/>
            <person name="Higgs B.W."/>
            <person name="Demirev P."/>
            <person name="Lindquist J."/>
            <person name="Liem A."/>
            <person name="Fochler E."/>
            <person name="Read T.D."/>
            <person name="Tapia R."/>
            <person name="Johnson S."/>
            <person name="Bishop-Lilly K.A."/>
            <person name="Detter C."/>
            <person name="Han C."/>
            <person name="Sozhamannan S."/>
            <person name="Rosenzweig C.N."/>
            <person name="Skowronski E.W."/>
        </authorList>
    </citation>
    <scope>NUCLEOTIDE SEQUENCE [LARGE SCALE GENOMIC DNA]</scope>
    <source>
        <strain evidence="3 4">AK5</strain>
    </source>
</reference>